<gene>
    <name evidence="12" type="ORF">NQ314_004752</name>
</gene>
<dbReference type="InterPro" id="IPR035309">
    <property type="entry name" value="PSME4"/>
</dbReference>
<evidence type="ECO:0000256" key="5">
    <source>
        <dbReference type="ARBA" id="ARBA00022737"/>
    </source>
</evidence>
<evidence type="ECO:0000256" key="4">
    <source>
        <dbReference type="ARBA" id="ARBA00022490"/>
    </source>
</evidence>
<evidence type="ECO:0008006" key="14">
    <source>
        <dbReference type="Google" id="ProtNLM"/>
    </source>
</evidence>
<evidence type="ECO:0000256" key="1">
    <source>
        <dbReference type="ARBA" id="ARBA00004324"/>
    </source>
</evidence>
<feature type="domain" description="Proteasome activator Blm10 middle HEAT repeats region" evidence="10">
    <location>
        <begin position="297"/>
        <end position="410"/>
    </location>
</feature>
<dbReference type="GO" id="GO:0016504">
    <property type="term" value="F:peptidase activator activity"/>
    <property type="evidence" value="ECO:0007669"/>
    <property type="project" value="InterPro"/>
</dbReference>
<keyword evidence="6" id="KW-0227">DNA damage</keyword>
<sequence length="1495" mass="173728">MDEEVNDRFIKLGFKPQKENAYNKLLPYGEELDEESTKLFADIKTNLVKSVLAREMRPGCALWTSRLNKYIKIYGMKFSKEDHIALIKLFYELVIIPDLEPTRVNKCATTLVQLLKKKYLLTRDELQLEWKPLYDLCVRVMEKKYFPASATQEILDEFRPKLCPFNSPDISNTIQYLQLFLPYNMKPEEADISYKLWFEEFMTLWDVCHNACTWENHMMGIMTGIARFQMGYIDWEPYIPNMFVRFQRTLQLPVTFKQRQLGKQHKIDVCLMAIWITSSLESYYYPANTGRMGSQDTSLALQYLASLRPNIIIPMTLDKLYSSMYSLTEPHKLTSSMMGVIAVGRYMVQGSRNNFPEGPTHVIPLLMELLPGIDPNDIRKSYFFDRICTWVESSSLDFVRLEQMTNNNNFKNRAETISESALGSVVGVVLNQCSPVIFNLVDGRSEIIIYMDRITNILDKTLHMACLSACQLASRMLELMMSSLTSIQPTEIKSSPTDYSTPVKDFFASKEKRALEWGKAQNIADLKISWYVPGKKEINEVQKLLNKYLVPELNKLDEYAAGDITLTRQQLKQTMRIVISILSCQPLLPIWEEPVFQLLIYNILLFNKTRGQDFEFHWKSFHMAKKLLEDRLHQKKLHLRHVLIDRVMLQQEFRIESRNCSFTETHKQILLDLFELSVSRYSEVRRAAQIKLFAIVSYFPYSYSVLTGRIKEILQLDSQENHEMFKGCLYILLGPKNAPIVARHDWQFIRELWPLIVKSMPSEKPSIINLIAVLTEAVRKFFPTIAIKLIIPESTLNAAYSLSRNVPVCELSSFKHVIDRGEEYLKLKSERHRIAYEGILDDLLDAVETGNLHWRYNSMALSFLKDLVHFDVKYNSRIVTFFLHASINESITIRKTAMRVLVFIMIQNKPHFKKIEIDPYKFSNNTLLNNKLKPGIREDNKWLLYNSETLPRTVKDWDEPRFIHDQYTGYYNWPKKLEVYDSPSKQDTAARRMDNLNDIEQEIYNFFINNSNVEKLINIFPHIERLVQDKLESNQRCAAEIISALIRGSKHWEYEKVEKLWAMLIPILDTAIVNMCTETQTDWALCITMGIQSRDPNKCHWLLEFLLDDPLKDPTSFIACSRLHLLSTAISQQSWRNSEIGNRLIDYFRPHLSHPFQNIREKISSCLTIILCKDLLFPDGNVTDGPKTQQFFEEVMPKLNILYNNTLAKLNTSEQREWNNTCDNLDIVNVESEDEKESVIRLFKIVGKFVTTNMVRVNFSARPEFFKLLPLAALLQNSETDEELANIATNLLVVLAQTMTIEKYIPCAIDAIKKVAECPSWSARGVIAEFLPIFVFYNMATINAQKTLDVQPEVRILAAKVLSGLLHCQFIPEPRELLKFFNEKAKTKLKVKSQNNTKNDNNLNNNKIRFKHAGVLGLCAFINSHPYDVPDFLPDIFGQLRPHLSDPQPIPATIRKTLGDFKRTHHDNWETHKLKFTEEELSLLSDLTVPPSYYV</sequence>
<keyword evidence="13" id="KW-1185">Reference proteome</keyword>
<dbReference type="GO" id="GO:0070628">
    <property type="term" value="F:proteasome binding"/>
    <property type="evidence" value="ECO:0007669"/>
    <property type="project" value="InterPro"/>
</dbReference>
<dbReference type="GO" id="GO:0010499">
    <property type="term" value="P:proteasomal ubiquitin-independent protein catabolic process"/>
    <property type="evidence" value="ECO:0007669"/>
    <property type="project" value="TreeGrafter"/>
</dbReference>
<dbReference type="Pfam" id="PF11919">
    <property type="entry name" value="PSME4_C"/>
    <property type="match status" value="1"/>
</dbReference>
<protein>
    <recommendedName>
        <fullName evidence="14">Proteasome activator complex subunit 4</fullName>
    </recommendedName>
</protein>
<dbReference type="PANTHER" id="PTHR32170">
    <property type="entry name" value="PROTEASOME ACTIVATOR COMPLEX SUBUNIT 4"/>
    <property type="match status" value="1"/>
</dbReference>
<evidence type="ECO:0000259" key="10">
    <source>
        <dbReference type="Pfam" id="PF16507"/>
    </source>
</evidence>
<organism evidence="12 13">
    <name type="scientific">Rhamnusium bicolor</name>
    <dbReference type="NCBI Taxonomy" id="1586634"/>
    <lineage>
        <taxon>Eukaryota</taxon>
        <taxon>Metazoa</taxon>
        <taxon>Ecdysozoa</taxon>
        <taxon>Arthropoda</taxon>
        <taxon>Hexapoda</taxon>
        <taxon>Insecta</taxon>
        <taxon>Pterygota</taxon>
        <taxon>Neoptera</taxon>
        <taxon>Endopterygota</taxon>
        <taxon>Coleoptera</taxon>
        <taxon>Polyphaga</taxon>
        <taxon>Cucujiformia</taxon>
        <taxon>Chrysomeloidea</taxon>
        <taxon>Cerambycidae</taxon>
        <taxon>Lepturinae</taxon>
        <taxon>Rhagiini</taxon>
        <taxon>Rhamnusium</taxon>
    </lineage>
</organism>
<proteinExistence type="inferred from homology"/>
<evidence type="ECO:0000259" key="9">
    <source>
        <dbReference type="Pfam" id="PF11919"/>
    </source>
</evidence>
<accession>A0AAV8ZKC7</accession>
<evidence type="ECO:0000259" key="11">
    <source>
        <dbReference type="Pfam" id="PF23096"/>
    </source>
</evidence>
<feature type="domain" description="Proteasome activator complex subunit 4 C-terminal" evidence="9">
    <location>
        <begin position="1411"/>
        <end position="1495"/>
    </location>
</feature>
<dbReference type="SUPFAM" id="SSF48371">
    <property type="entry name" value="ARM repeat"/>
    <property type="match status" value="1"/>
</dbReference>
<dbReference type="InterPro" id="IPR055455">
    <property type="entry name" value="HEAT_PSME4"/>
</dbReference>
<dbReference type="Gene3D" id="1.25.10.10">
    <property type="entry name" value="Leucine-rich Repeat Variant"/>
    <property type="match status" value="1"/>
</dbReference>
<evidence type="ECO:0000313" key="13">
    <source>
        <dbReference type="Proteomes" id="UP001162156"/>
    </source>
</evidence>
<evidence type="ECO:0000256" key="6">
    <source>
        <dbReference type="ARBA" id="ARBA00022763"/>
    </source>
</evidence>
<keyword evidence="5" id="KW-0677">Repeat</keyword>
<feature type="domain" description="Proteasome activator complex subunit 4-like HEAT repeat-like" evidence="11">
    <location>
        <begin position="877"/>
        <end position="1019"/>
    </location>
</feature>
<feature type="domain" description="Proteasome activator complex subunit 4-like HEAT repeat-like" evidence="11">
    <location>
        <begin position="1020"/>
        <end position="1127"/>
    </location>
</feature>
<dbReference type="InterPro" id="IPR021843">
    <property type="entry name" value="PSME4_C"/>
</dbReference>
<dbReference type="InterPro" id="IPR011989">
    <property type="entry name" value="ARM-like"/>
</dbReference>
<dbReference type="InterPro" id="IPR016024">
    <property type="entry name" value="ARM-type_fold"/>
</dbReference>
<dbReference type="InterPro" id="IPR032430">
    <property type="entry name" value="Blm10_mid"/>
</dbReference>
<feature type="domain" description="Proteasome activator Blm10 middle HEAT repeats region" evidence="10">
    <location>
        <begin position="443"/>
        <end position="581"/>
    </location>
</feature>
<comment type="subcellular location">
    <subcellularLocation>
        <location evidence="2">Cytoplasm</location>
    </subcellularLocation>
    <subcellularLocation>
        <location evidence="1">Nucleus speckle</location>
    </subcellularLocation>
</comment>
<keyword evidence="4" id="KW-0963">Cytoplasm</keyword>
<dbReference type="PANTHER" id="PTHR32170:SF3">
    <property type="entry name" value="PROTEASOME ACTIVATOR COMPLEX SUBUNIT 4"/>
    <property type="match status" value="1"/>
</dbReference>
<dbReference type="GO" id="GO:0005829">
    <property type="term" value="C:cytosol"/>
    <property type="evidence" value="ECO:0007669"/>
    <property type="project" value="TreeGrafter"/>
</dbReference>
<reference evidence="12" key="1">
    <citation type="journal article" date="2023" name="Insect Mol. Biol.">
        <title>Genome sequencing provides insights into the evolution of gene families encoding plant cell wall-degrading enzymes in longhorned beetles.</title>
        <authorList>
            <person name="Shin N.R."/>
            <person name="Okamura Y."/>
            <person name="Kirsch R."/>
            <person name="Pauchet Y."/>
        </authorList>
    </citation>
    <scope>NUCLEOTIDE SEQUENCE</scope>
    <source>
        <strain evidence="12">RBIC_L_NR</strain>
    </source>
</reference>
<evidence type="ECO:0000256" key="2">
    <source>
        <dbReference type="ARBA" id="ARBA00004496"/>
    </source>
</evidence>
<keyword evidence="7" id="KW-0234">DNA repair</keyword>
<evidence type="ECO:0000256" key="3">
    <source>
        <dbReference type="ARBA" id="ARBA00005739"/>
    </source>
</evidence>
<comment type="similarity">
    <text evidence="3">Belongs to the BLM10 family.</text>
</comment>
<evidence type="ECO:0000313" key="12">
    <source>
        <dbReference type="EMBL" id="KAJ8964612.1"/>
    </source>
</evidence>
<dbReference type="Pfam" id="PF16507">
    <property type="entry name" value="HEAT_PSME4_mid"/>
    <property type="match status" value="2"/>
</dbReference>
<keyword evidence="8" id="KW-0539">Nucleus</keyword>
<comment type="caution">
    <text evidence="12">The sequence shown here is derived from an EMBL/GenBank/DDBJ whole genome shotgun (WGS) entry which is preliminary data.</text>
</comment>
<dbReference type="Proteomes" id="UP001162156">
    <property type="component" value="Unassembled WGS sequence"/>
</dbReference>
<name>A0AAV8ZKC7_9CUCU</name>
<dbReference type="EMBL" id="JANEYF010001338">
    <property type="protein sequence ID" value="KAJ8964612.1"/>
    <property type="molecule type" value="Genomic_DNA"/>
</dbReference>
<dbReference type="GO" id="GO:0006281">
    <property type="term" value="P:DNA repair"/>
    <property type="evidence" value="ECO:0007669"/>
    <property type="project" value="UniProtKB-KW"/>
</dbReference>
<dbReference type="Pfam" id="PF23096">
    <property type="entry name" value="HEAT_PSME4"/>
    <property type="match status" value="2"/>
</dbReference>
<evidence type="ECO:0000256" key="7">
    <source>
        <dbReference type="ARBA" id="ARBA00023204"/>
    </source>
</evidence>
<dbReference type="GO" id="GO:0016607">
    <property type="term" value="C:nuclear speck"/>
    <property type="evidence" value="ECO:0007669"/>
    <property type="project" value="UniProtKB-SubCell"/>
</dbReference>
<evidence type="ECO:0000256" key="8">
    <source>
        <dbReference type="ARBA" id="ARBA00023242"/>
    </source>
</evidence>